<feature type="transmembrane region" description="Helical" evidence="2">
    <location>
        <begin position="480"/>
        <end position="502"/>
    </location>
</feature>
<dbReference type="Proteomes" id="UP001642540">
    <property type="component" value="Unassembled WGS sequence"/>
</dbReference>
<keyword evidence="2" id="KW-0812">Transmembrane</keyword>
<evidence type="ECO:0000313" key="3">
    <source>
        <dbReference type="EMBL" id="CAL8109542.1"/>
    </source>
</evidence>
<comment type="caution">
    <text evidence="3">The sequence shown here is derived from an EMBL/GenBank/DDBJ whole genome shotgun (WGS) entry which is preliminary data.</text>
</comment>
<evidence type="ECO:0000256" key="2">
    <source>
        <dbReference type="SAM" id="Phobius"/>
    </source>
</evidence>
<keyword evidence="2" id="KW-1133">Transmembrane helix</keyword>
<gene>
    <name evidence="3" type="ORF">ODALV1_LOCUS13462</name>
</gene>
<feature type="compositionally biased region" description="Basic and acidic residues" evidence="1">
    <location>
        <begin position="220"/>
        <end position="239"/>
    </location>
</feature>
<protein>
    <recommendedName>
        <fullName evidence="5">EB domain-containing protein</fullName>
    </recommendedName>
</protein>
<feature type="compositionally biased region" description="Polar residues" evidence="1">
    <location>
        <begin position="587"/>
        <end position="611"/>
    </location>
</feature>
<keyword evidence="4" id="KW-1185">Reference proteome</keyword>
<dbReference type="EMBL" id="CAXLJM020000041">
    <property type="protein sequence ID" value="CAL8109542.1"/>
    <property type="molecule type" value="Genomic_DNA"/>
</dbReference>
<organism evidence="3 4">
    <name type="scientific">Orchesella dallaii</name>
    <dbReference type="NCBI Taxonomy" id="48710"/>
    <lineage>
        <taxon>Eukaryota</taxon>
        <taxon>Metazoa</taxon>
        <taxon>Ecdysozoa</taxon>
        <taxon>Arthropoda</taxon>
        <taxon>Hexapoda</taxon>
        <taxon>Collembola</taxon>
        <taxon>Entomobryomorpha</taxon>
        <taxon>Entomobryoidea</taxon>
        <taxon>Orchesellidae</taxon>
        <taxon>Orchesellinae</taxon>
        <taxon>Orchesella</taxon>
    </lineage>
</organism>
<feature type="compositionally biased region" description="Polar residues" evidence="1">
    <location>
        <begin position="546"/>
        <end position="562"/>
    </location>
</feature>
<keyword evidence="2" id="KW-0472">Membrane</keyword>
<proteinExistence type="predicted"/>
<feature type="compositionally biased region" description="Low complexity" evidence="1">
    <location>
        <begin position="148"/>
        <end position="172"/>
    </location>
</feature>
<evidence type="ECO:0000313" key="4">
    <source>
        <dbReference type="Proteomes" id="UP001642540"/>
    </source>
</evidence>
<name>A0ABP1QP07_9HEXA</name>
<feature type="region of interest" description="Disordered" evidence="1">
    <location>
        <begin position="210"/>
        <end position="248"/>
    </location>
</feature>
<accession>A0ABP1QP07</accession>
<evidence type="ECO:0008006" key="5">
    <source>
        <dbReference type="Google" id="ProtNLM"/>
    </source>
</evidence>
<sequence>MGKELRTMNGLDARANHHESCLPLAKRKQNLILENGNTNKQHRQIKLFGSQLVCIQCYWNVVGNPCANTSSIEIVTEEETISAAMEAFIHFKCFTLLAFLYLIVSSGLPPGVICKHSKNSVLDNASSSMHDKFFYYVGSLPTSFDANSPSVSSPSSSSSTSSLTPLTPAESSVSTITSRNKGTLITTSNQNANHNDNNNNILQILTNNNKRRSHSAARSYKHDDDNNEKHDKEFYESNKRYSSPVNDDYEDTTTIGMRNVIPDKNKFHKSAAASSSLSSYSTASDSFPAMYLMNSHYELESPLISNPVDVDGSRGEVNGDLSDRVSIINSYIRRSSASATKTLPLLFHNDDDDDGSNSNNGEISSAVVTSLPAVALADANMALQQNVDEPDSVTPSLDNDNGGGDLTTEEYMNTVVNNVTGTTPLRGKCNETLQCFGEHVECRLGICKCQLGYLPRVDNGDLCGEASAHHVEVPTTDPTMIGVVVGLALMSVTLCVVLRLFAKARFRENRTIFNTPNPRLMNVSLLKGSKTLLRGNSAGGQRSRRGSQVSMASGQVEGQSPTNPMPDGNGMSAAAGSSHPHRVKPSRTLSTDTTNLEGTPTSSRPISSVNRNKFRQDSVASNV</sequence>
<feature type="region of interest" description="Disordered" evidence="1">
    <location>
        <begin position="532"/>
        <end position="623"/>
    </location>
</feature>
<feature type="region of interest" description="Disordered" evidence="1">
    <location>
        <begin position="147"/>
        <end position="178"/>
    </location>
</feature>
<evidence type="ECO:0000256" key="1">
    <source>
        <dbReference type="SAM" id="MobiDB-lite"/>
    </source>
</evidence>
<reference evidence="3 4" key="1">
    <citation type="submission" date="2024-08" db="EMBL/GenBank/DDBJ databases">
        <authorList>
            <person name="Cucini C."/>
            <person name="Frati F."/>
        </authorList>
    </citation>
    <scope>NUCLEOTIDE SEQUENCE [LARGE SCALE GENOMIC DNA]</scope>
</reference>